<dbReference type="PANTHER" id="PTHR24421:SF10">
    <property type="entry name" value="NITRATE_NITRITE SENSOR PROTEIN NARQ"/>
    <property type="match status" value="1"/>
</dbReference>
<evidence type="ECO:0000313" key="12">
    <source>
        <dbReference type="EMBL" id="EIT87086.1"/>
    </source>
</evidence>
<comment type="catalytic activity">
    <reaction evidence="1">
        <text>ATP + protein L-histidine = ADP + protein N-phospho-L-histidine.</text>
        <dbReference type="EC" id="2.7.13.3"/>
    </reaction>
</comment>
<dbReference type="PATRIC" id="fig|1196324.3.peg.500"/>
<keyword evidence="10" id="KW-0472">Membrane</keyword>
<keyword evidence="7" id="KW-0067">ATP-binding</keyword>
<dbReference type="STRING" id="1196324.A374_02494"/>
<proteinExistence type="predicted"/>
<dbReference type="GO" id="GO:0000155">
    <property type="term" value="F:phosphorelay sensor kinase activity"/>
    <property type="evidence" value="ECO:0007669"/>
    <property type="project" value="InterPro"/>
</dbReference>
<organism evidence="12 13">
    <name type="scientific">Fictibacillus macauensis ZFHKF-1</name>
    <dbReference type="NCBI Taxonomy" id="1196324"/>
    <lineage>
        <taxon>Bacteria</taxon>
        <taxon>Bacillati</taxon>
        <taxon>Bacillota</taxon>
        <taxon>Bacilli</taxon>
        <taxon>Bacillales</taxon>
        <taxon>Fictibacillaceae</taxon>
        <taxon>Fictibacillus</taxon>
    </lineage>
</organism>
<evidence type="ECO:0000256" key="7">
    <source>
        <dbReference type="ARBA" id="ARBA00022840"/>
    </source>
</evidence>
<feature type="coiled-coil region" evidence="9">
    <location>
        <begin position="105"/>
        <end position="132"/>
    </location>
</feature>
<keyword evidence="10" id="KW-1133">Transmembrane helix</keyword>
<dbReference type="CDD" id="cd16917">
    <property type="entry name" value="HATPase_UhpB-NarQ-NarX-like"/>
    <property type="match status" value="1"/>
</dbReference>
<feature type="transmembrane region" description="Helical" evidence="10">
    <location>
        <begin position="60"/>
        <end position="77"/>
    </location>
</feature>
<reference evidence="12 13" key="1">
    <citation type="journal article" date="2012" name="J. Bacteriol.">
        <title>Genome of Bacillus macauensis ZFHKF-1, a Long-Chain-Forming Bacterium.</title>
        <authorList>
            <person name="Cai L."/>
            <person name="Zhang T."/>
        </authorList>
    </citation>
    <scope>NUCLEOTIDE SEQUENCE [LARGE SCALE GENOMIC DNA]</scope>
    <source>
        <strain evidence="12 13">ZFHKF-1</strain>
    </source>
</reference>
<evidence type="ECO:0000256" key="6">
    <source>
        <dbReference type="ARBA" id="ARBA00022777"/>
    </source>
</evidence>
<evidence type="ECO:0000256" key="9">
    <source>
        <dbReference type="SAM" id="Coils"/>
    </source>
</evidence>
<feature type="domain" description="Signal transduction histidine kinase subgroup 3 dimerisation and phosphoacceptor" evidence="11">
    <location>
        <begin position="144"/>
        <end position="209"/>
    </location>
</feature>
<evidence type="ECO:0000313" key="13">
    <source>
        <dbReference type="Proteomes" id="UP000004080"/>
    </source>
</evidence>
<keyword evidence="3" id="KW-0597">Phosphoprotein</keyword>
<dbReference type="EC" id="2.7.13.3" evidence="2"/>
<dbReference type="AlphaFoldDB" id="I8J5L0"/>
<dbReference type="PANTHER" id="PTHR24421">
    <property type="entry name" value="NITRATE/NITRITE SENSOR PROTEIN NARX-RELATED"/>
    <property type="match status" value="1"/>
</dbReference>
<evidence type="ECO:0000256" key="10">
    <source>
        <dbReference type="SAM" id="Phobius"/>
    </source>
</evidence>
<evidence type="ECO:0000256" key="1">
    <source>
        <dbReference type="ARBA" id="ARBA00000085"/>
    </source>
</evidence>
<dbReference type="InterPro" id="IPR011712">
    <property type="entry name" value="Sig_transdc_His_kin_sub3_dim/P"/>
</dbReference>
<accession>I8J5L0</accession>
<keyword evidence="9" id="KW-0175">Coiled coil</keyword>
<sequence>MVSFFVYIALNVALYLVGRLSRMFLLLGSIILIVVGSIHGYALLLLLLPFSVCEVFDGKAPHVIVLLVVSLLPLFFFDIEPFLYSASAAGSCLLWKMNTTYYCKLVANEQQLDQLRSHVQRLNVQVHENEEDRKQSQYMSRLEERNRISQGIHDHIGHSMTGALIQMEAAKTLMMVDQHKAKELLDNAITISKEGIEDIRLTLKNMKPPIEQLGVQRLKQKLDAFTRNTHIKTSFVFSGNLDVISALQWKVISENVTEALTNALKYGNVTEIAVSITVYNKLIKVVVKDNGVGATKLIKGLGIVGMEERAALLHGTVIIDGSDGFSVTLLLPHERS</sequence>
<dbReference type="Pfam" id="PF07730">
    <property type="entry name" value="HisKA_3"/>
    <property type="match status" value="1"/>
</dbReference>
<comment type="caution">
    <text evidence="12">The sequence shown here is derived from an EMBL/GenBank/DDBJ whole genome shotgun (WGS) entry which is preliminary data.</text>
</comment>
<dbReference type="Gene3D" id="3.30.565.10">
    <property type="entry name" value="Histidine kinase-like ATPase, C-terminal domain"/>
    <property type="match status" value="1"/>
</dbReference>
<dbReference type="Gene3D" id="1.20.5.1930">
    <property type="match status" value="1"/>
</dbReference>
<dbReference type="SUPFAM" id="SSF55874">
    <property type="entry name" value="ATPase domain of HSP90 chaperone/DNA topoisomerase II/histidine kinase"/>
    <property type="match status" value="1"/>
</dbReference>
<feature type="transmembrane region" description="Helical" evidence="10">
    <location>
        <begin position="24"/>
        <end position="48"/>
    </location>
</feature>
<dbReference type="GO" id="GO:0016020">
    <property type="term" value="C:membrane"/>
    <property type="evidence" value="ECO:0007669"/>
    <property type="project" value="InterPro"/>
</dbReference>
<evidence type="ECO:0000256" key="4">
    <source>
        <dbReference type="ARBA" id="ARBA00022679"/>
    </source>
</evidence>
<keyword evidence="6 12" id="KW-0418">Kinase</keyword>
<keyword evidence="5" id="KW-0547">Nucleotide-binding</keyword>
<evidence type="ECO:0000259" key="11">
    <source>
        <dbReference type="Pfam" id="PF07730"/>
    </source>
</evidence>
<dbReference type="GO" id="GO:0046983">
    <property type="term" value="F:protein dimerization activity"/>
    <property type="evidence" value="ECO:0007669"/>
    <property type="project" value="InterPro"/>
</dbReference>
<dbReference type="eggNOG" id="COG4585">
    <property type="taxonomic scope" value="Bacteria"/>
</dbReference>
<protein>
    <recommendedName>
        <fullName evidence="2">histidine kinase</fullName>
        <ecNumber evidence="2">2.7.13.3</ecNumber>
    </recommendedName>
</protein>
<dbReference type="InterPro" id="IPR036890">
    <property type="entry name" value="HATPase_C_sf"/>
</dbReference>
<keyword evidence="8" id="KW-0902">Two-component regulatory system</keyword>
<evidence type="ECO:0000256" key="2">
    <source>
        <dbReference type="ARBA" id="ARBA00012438"/>
    </source>
</evidence>
<keyword evidence="4" id="KW-0808">Transferase</keyword>
<keyword evidence="13" id="KW-1185">Reference proteome</keyword>
<dbReference type="Proteomes" id="UP000004080">
    <property type="component" value="Unassembled WGS sequence"/>
</dbReference>
<evidence type="ECO:0000256" key="8">
    <source>
        <dbReference type="ARBA" id="ARBA00023012"/>
    </source>
</evidence>
<keyword evidence="10" id="KW-0812">Transmembrane</keyword>
<name>I8J5L0_9BACL</name>
<evidence type="ECO:0000256" key="5">
    <source>
        <dbReference type="ARBA" id="ARBA00022741"/>
    </source>
</evidence>
<dbReference type="GO" id="GO:0005524">
    <property type="term" value="F:ATP binding"/>
    <property type="evidence" value="ECO:0007669"/>
    <property type="project" value="UniProtKB-KW"/>
</dbReference>
<gene>
    <name evidence="12" type="ORF">A374_02494</name>
</gene>
<evidence type="ECO:0000256" key="3">
    <source>
        <dbReference type="ARBA" id="ARBA00022553"/>
    </source>
</evidence>
<dbReference type="EMBL" id="AKKV01000019">
    <property type="protein sequence ID" value="EIT87086.1"/>
    <property type="molecule type" value="Genomic_DNA"/>
</dbReference>
<dbReference type="InterPro" id="IPR050482">
    <property type="entry name" value="Sensor_HK_TwoCompSys"/>
</dbReference>